<accession>A0A9D2SGG7</accession>
<keyword evidence="1" id="KW-1133">Transmembrane helix</keyword>
<dbReference type="InterPro" id="IPR007441">
    <property type="entry name" value="EutH"/>
</dbReference>
<dbReference type="Pfam" id="PF04346">
    <property type="entry name" value="EutH"/>
    <property type="match status" value="1"/>
</dbReference>
<proteinExistence type="predicted"/>
<evidence type="ECO:0000313" key="2">
    <source>
        <dbReference type="EMBL" id="HJB98776.1"/>
    </source>
</evidence>
<dbReference type="PANTHER" id="PTHR40089">
    <property type="entry name" value="ETHANOLAMINE UTILIZATION PROTEIN EUTH"/>
    <property type="match status" value="1"/>
</dbReference>
<feature type="transmembrane region" description="Helical" evidence="1">
    <location>
        <begin position="104"/>
        <end position="128"/>
    </location>
</feature>
<protein>
    <submittedName>
        <fullName evidence="2">Ethanolamine utilization protein EutH</fullName>
    </submittedName>
</protein>
<feature type="transmembrane region" description="Helical" evidence="1">
    <location>
        <begin position="193"/>
        <end position="214"/>
    </location>
</feature>
<keyword evidence="1" id="KW-0472">Membrane</keyword>
<dbReference type="Proteomes" id="UP000826793">
    <property type="component" value="Unassembled WGS sequence"/>
</dbReference>
<feature type="transmembrane region" description="Helical" evidence="1">
    <location>
        <begin position="67"/>
        <end position="84"/>
    </location>
</feature>
<feature type="transmembrane region" description="Helical" evidence="1">
    <location>
        <begin position="234"/>
        <end position="253"/>
    </location>
</feature>
<feature type="transmembrane region" description="Helical" evidence="1">
    <location>
        <begin position="328"/>
        <end position="350"/>
    </location>
</feature>
<feature type="transmembrane region" description="Helical" evidence="1">
    <location>
        <begin position="140"/>
        <end position="163"/>
    </location>
</feature>
<dbReference type="PIRSF" id="PIRSF019466">
    <property type="entry name" value="EutH"/>
    <property type="match status" value="1"/>
</dbReference>
<feature type="transmembrane region" description="Helical" evidence="1">
    <location>
        <begin position="301"/>
        <end position="322"/>
    </location>
</feature>
<dbReference type="GO" id="GO:0005886">
    <property type="term" value="C:plasma membrane"/>
    <property type="evidence" value="ECO:0007669"/>
    <property type="project" value="TreeGrafter"/>
</dbReference>
<feature type="transmembrane region" description="Helical" evidence="1">
    <location>
        <begin position="169"/>
        <end position="186"/>
    </location>
</feature>
<feature type="transmembrane region" description="Helical" evidence="1">
    <location>
        <begin position="36"/>
        <end position="60"/>
    </location>
</feature>
<dbReference type="EMBL" id="DWXG01000080">
    <property type="protein sequence ID" value="HJB98776.1"/>
    <property type="molecule type" value="Genomic_DNA"/>
</dbReference>
<name>A0A9D2SGG7_9FIRM</name>
<dbReference type="GO" id="GO:0034228">
    <property type="term" value="F:ethanolamine transmembrane transporter activity"/>
    <property type="evidence" value="ECO:0007669"/>
    <property type="project" value="InterPro"/>
</dbReference>
<dbReference type="PANTHER" id="PTHR40089:SF1">
    <property type="entry name" value="ETHANOLAMINE PERMEASE EUTH-RELATED"/>
    <property type="match status" value="1"/>
</dbReference>
<evidence type="ECO:0000256" key="1">
    <source>
        <dbReference type="SAM" id="Phobius"/>
    </source>
</evidence>
<organism evidence="2 3">
    <name type="scientific">Candidatus Acutalibacter pullicola</name>
    <dbReference type="NCBI Taxonomy" id="2838417"/>
    <lineage>
        <taxon>Bacteria</taxon>
        <taxon>Bacillati</taxon>
        <taxon>Bacillota</taxon>
        <taxon>Clostridia</taxon>
        <taxon>Eubacteriales</taxon>
        <taxon>Acutalibacteraceae</taxon>
        <taxon>Acutalibacter</taxon>
    </lineage>
</organism>
<reference evidence="2" key="1">
    <citation type="journal article" date="2021" name="PeerJ">
        <title>Extensive microbial diversity within the chicken gut microbiome revealed by metagenomics and culture.</title>
        <authorList>
            <person name="Gilroy R."/>
            <person name="Ravi A."/>
            <person name="Getino M."/>
            <person name="Pursley I."/>
            <person name="Horton D.L."/>
            <person name="Alikhan N.F."/>
            <person name="Baker D."/>
            <person name="Gharbi K."/>
            <person name="Hall N."/>
            <person name="Watson M."/>
            <person name="Adriaenssens E.M."/>
            <person name="Foster-Nyarko E."/>
            <person name="Jarju S."/>
            <person name="Secka A."/>
            <person name="Antonio M."/>
            <person name="Oren A."/>
            <person name="Chaudhuri R.R."/>
            <person name="La Ragione R."/>
            <person name="Hildebrand F."/>
            <person name="Pallen M.J."/>
        </authorList>
    </citation>
    <scope>NUCLEOTIDE SEQUENCE</scope>
    <source>
        <strain evidence="2">CHK185-1770</strain>
    </source>
</reference>
<reference evidence="2" key="2">
    <citation type="submission" date="2021-04" db="EMBL/GenBank/DDBJ databases">
        <authorList>
            <person name="Gilroy R."/>
        </authorList>
    </citation>
    <scope>NUCLEOTIDE SEQUENCE</scope>
    <source>
        <strain evidence="2">CHK185-1770</strain>
    </source>
</reference>
<evidence type="ECO:0000313" key="3">
    <source>
        <dbReference type="Proteomes" id="UP000826793"/>
    </source>
</evidence>
<sequence>MNQVLLIVMAAGAVLGGFDRLRGNKWGFGDKFESGFMMLGSMALSMAGMICLTPVLAQWLEGVIVPVYRLLGVDPAMFGSLLAIDMGGYPLAKELAEDPLLGSYAGLVVSAIFGCTLVFTIPVGMGMIAPADRPFFAKGIMLGLVAMPVGLVAGGLFCGLSVLTCLHQNLPIFLLALLLLGGLWKFPEKMVKGFCLLAEGIRWLVTIGLVLAAVESMTGWNPLPGMAPLEEAMATVSSIGIVLLGSLPTAELVRRLLVRPFAWLGGRLGMSSQSLTGILVGLVSPLPTLSLYEKMDPRGKVAAGASLVSGASLLAAHMAFVLSTEPDMLGPVLAAKCCGALAAIVLALLLDRSRTGSEPATA</sequence>
<gene>
    <name evidence="2" type="ORF">H9710_09395</name>
</gene>
<comment type="caution">
    <text evidence="2">The sequence shown here is derived from an EMBL/GenBank/DDBJ whole genome shotgun (WGS) entry which is preliminary data.</text>
</comment>
<keyword evidence="1" id="KW-0812">Transmembrane</keyword>
<dbReference type="AlphaFoldDB" id="A0A9D2SGG7"/>